<evidence type="ECO:0000313" key="1">
    <source>
        <dbReference type="EMBL" id="KAF9452835.1"/>
    </source>
</evidence>
<dbReference type="AlphaFoldDB" id="A0A9P5XLA8"/>
<organism evidence="1 2">
    <name type="scientific">Macrolepiota fuliginosa MF-IS2</name>
    <dbReference type="NCBI Taxonomy" id="1400762"/>
    <lineage>
        <taxon>Eukaryota</taxon>
        <taxon>Fungi</taxon>
        <taxon>Dikarya</taxon>
        <taxon>Basidiomycota</taxon>
        <taxon>Agaricomycotina</taxon>
        <taxon>Agaricomycetes</taxon>
        <taxon>Agaricomycetidae</taxon>
        <taxon>Agaricales</taxon>
        <taxon>Agaricineae</taxon>
        <taxon>Agaricaceae</taxon>
        <taxon>Macrolepiota</taxon>
    </lineage>
</organism>
<evidence type="ECO:0000313" key="2">
    <source>
        <dbReference type="Proteomes" id="UP000807342"/>
    </source>
</evidence>
<sequence>MLSEYAKGQFKQGFGFDYAGDHSEPPDRHGDRVKGFAELFQTQRHPPPEKDVEAWLDAEVFRKGSRTFPDYANDVIWTDIRDTAIGCITESCTREDWWFHTRKQRVYENPSGNVNMKHYGIYVYACGEIAYQGVQVHRMFVYYLGVFCGVSK</sequence>
<gene>
    <name evidence="1" type="ORF">P691DRAFT_148528</name>
</gene>
<comment type="caution">
    <text evidence="1">The sequence shown here is derived from an EMBL/GenBank/DDBJ whole genome shotgun (WGS) entry which is preliminary data.</text>
</comment>
<accession>A0A9P5XLA8</accession>
<proteinExistence type="predicted"/>
<name>A0A9P5XLA8_9AGAR</name>
<keyword evidence="2" id="KW-1185">Reference proteome</keyword>
<dbReference type="Proteomes" id="UP000807342">
    <property type="component" value="Unassembled WGS sequence"/>
</dbReference>
<reference evidence="1" key="1">
    <citation type="submission" date="2020-11" db="EMBL/GenBank/DDBJ databases">
        <authorList>
            <consortium name="DOE Joint Genome Institute"/>
            <person name="Ahrendt S."/>
            <person name="Riley R."/>
            <person name="Andreopoulos W."/>
            <person name="Labutti K."/>
            <person name="Pangilinan J."/>
            <person name="Ruiz-Duenas F.J."/>
            <person name="Barrasa J.M."/>
            <person name="Sanchez-Garcia M."/>
            <person name="Camarero S."/>
            <person name="Miyauchi S."/>
            <person name="Serrano A."/>
            <person name="Linde D."/>
            <person name="Babiker R."/>
            <person name="Drula E."/>
            <person name="Ayuso-Fernandez I."/>
            <person name="Pacheco R."/>
            <person name="Padilla G."/>
            <person name="Ferreira P."/>
            <person name="Barriuso J."/>
            <person name="Kellner H."/>
            <person name="Castanera R."/>
            <person name="Alfaro M."/>
            <person name="Ramirez L."/>
            <person name="Pisabarro A.G."/>
            <person name="Kuo A."/>
            <person name="Tritt A."/>
            <person name="Lipzen A."/>
            <person name="He G."/>
            <person name="Yan M."/>
            <person name="Ng V."/>
            <person name="Cullen D."/>
            <person name="Martin F."/>
            <person name="Rosso M.-N."/>
            <person name="Henrissat B."/>
            <person name="Hibbett D."/>
            <person name="Martinez A.T."/>
            <person name="Grigoriev I.V."/>
        </authorList>
    </citation>
    <scope>NUCLEOTIDE SEQUENCE</scope>
    <source>
        <strain evidence="1">MF-IS2</strain>
    </source>
</reference>
<protein>
    <submittedName>
        <fullName evidence="1">Uncharacterized protein</fullName>
    </submittedName>
</protein>
<dbReference type="EMBL" id="MU151067">
    <property type="protein sequence ID" value="KAF9452835.1"/>
    <property type="molecule type" value="Genomic_DNA"/>
</dbReference>